<organism evidence="1 2">
    <name type="scientific">Dendrobium thyrsiflorum</name>
    <name type="common">Pinecone-like raceme dendrobium</name>
    <name type="synonym">Orchid</name>
    <dbReference type="NCBI Taxonomy" id="117978"/>
    <lineage>
        <taxon>Eukaryota</taxon>
        <taxon>Viridiplantae</taxon>
        <taxon>Streptophyta</taxon>
        <taxon>Embryophyta</taxon>
        <taxon>Tracheophyta</taxon>
        <taxon>Spermatophyta</taxon>
        <taxon>Magnoliopsida</taxon>
        <taxon>Liliopsida</taxon>
        <taxon>Asparagales</taxon>
        <taxon>Orchidaceae</taxon>
        <taxon>Epidendroideae</taxon>
        <taxon>Malaxideae</taxon>
        <taxon>Dendrobiinae</taxon>
        <taxon>Dendrobium</taxon>
    </lineage>
</organism>
<keyword evidence="2" id="KW-1185">Reference proteome</keyword>
<gene>
    <name evidence="1" type="ORF">M5K25_010508</name>
</gene>
<accession>A0ABD0UZU6</accession>
<comment type="caution">
    <text evidence="1">The sequence shown here is derived from an EMBL/GenBank/DDBJ whole genome shotgun (WGS) entry which is preliminary data.</text>
</comment>
<proteinExistence type="predicted"/>
<name>A0ABD0UZU6_DENTH</name>
<sequence length="84" mass="9922">MAYSRTRRKIRRILKNAPKDKAHSSESGPKCEECADLFSKERKKESCEKPEDAFLVKTYENLIYWPGKKRKELLDASDWQCVQQ</sequence>
<dbReference type="Proteomes" id="UP001552299">
    <property type="component" value="Unassembled WGS sequence"/>
</dbReference>
<evidence type="ECO:0000313" key="2">
    <source>
        <dbReference type="Proteomes" id="UP001552299"/>
    </source>
</evidence>
<dbReference type="AlphaFoldDB" id="A0ABD0UZU6"/>
<protein>
    <submittedName>
        <fullName evidence="1">Uncharacterized protein</fullName>
    </submittedName>
</protein>
<dbReference type="EMBL" id="JANQDX010000009">
    <property type="protein sequence ID" value="KAL0918499.1"/>
    <property type="molecule type" value="Genomic_DNA"/>
</dbReference>
<reference evidence="1 2" key="1">
    <citation type="journal article" date="2024" name="Plant Biotechnol. J.">
        <title>Dendrobium thyrsiflorum genome and its molecular insights into genes involved in important horticultural traits.</title>
        <authorList>
            <person name="Chen B."/>
            <person name="Wang J.Y."/>
            <person name="Zheng P.J."/>
            <person name="Li K.L."/>
            <person name="Liang Y.M."/>
            <person name="Chen X.F."/>
            <person name="Zhang C."/>
            <person name="Zhao X."/>
            <person name="He X."/>
            <person name="Zhang G.Q."/>
            <person name="Liu Z.J."/>
            <person name="Xu Q."/>
        </authorList>
    </citation>
    <scope>NUCLEOTIDE SEQUENCE [LARGE SCALE GENOMIC DNA]</scope>
    <source>
        <strain evidence="1">GZMU011</strain>
    </source>
</reference>
<evidence type="ECO:0000313" key="1">
    <source>
        <dbReference type="EMBL" id="KAL0918499.1"/>
    </source>
</evidence>